<reference evidence="7" key="1">
    <citation type="journal article" date="2014" name="Proc. Natl. Acad. Sci. U.S.A.">
        <title>Extensive sampling of basidiomycete genomes demonstrates inadequacy of the white-rot/brown-rot paradigm for wood decay fungi.</title>
        <authorList>
            <person name="Riley R."/>
            <person name="Salamov A.A."/>
            <person name="Brown D.W."/>
            <person name="Nagy L.G."/>
            <person name="Floudas D."/>
            <person name="Held B.W."/>
            <person name="Levasseur A."/>
            <person name="Lombard V."/>
            <person name="Morin E."/>
            <person name="Otillar R."/>
            <person name="Lindquist E.A."/>
            <person name="Sun H."/>
            <person name="LaButti K.M."/>
            <person name="Schmutz J."/>
            <person name="Jabbour D."/>
            <person name="Luo H."/>
            <person name="Baker S.E."/>
            <person name="Pisabarro A.G."/>
            <person name="Walton J.D."/>
            <person name="Blanchette R.A."/>
            <person name="Henrissat B."/>
            <person name="Martin F."/>
            <person name="Cullen D."/>
            <person name="Hibbett D.S."/>
            <person name="Grigoriev I.V."/>
        </authorList>
    </citation>
    <scope>NUCLEOTIDE SEQUENCE [LARGE SCALE GENOMIC DNA]</scope>
    <source>
        <strain evidence="7">FD-172 SS1</strain>
    </source>
</reference>
<evidence type="ECO:0000256" key="3">
    <source>
        <dbReference type="ARBA" id="ARBA00022704"/>
    </source>
</evidence>
<comment type="subunit">
    <text evidence="1">Homodimer.</text>
</comment>
<evidence type="ECO:0000256" key="2">
    <source>
        <dbReference type="ARBA" id="ARBA00022690"/>
    </source>
</evidence>
<evidence type="ECO:0000313" key="7">
    <source>
        <dbReference type="Proteomes" id="UP000027195"/>
    </source>
</evidence>
<evidence type="ECO:0008006" key="8">
    <source>
        <dbReference type="Google" id="ProtNLM"/>
    </source>
</evidence>
<dbReference type="GO" id="GO:0004869">
    <property type="term" value="F:cysteine-type endopeptidase inhibitor activity"/>
    <property type="evidence" value="ECO:0007669"/>
    <property type="project" value="UniProtKB-KW"/>
</dbReference>
<keyword evidence="3" id="KW-0789">Thiol protease inhibitor</keyword>
<gene>
    <name evidence="6" type="ORF">BOTBODRAFT_176659</name>
</gene>
<comment type="similarity">
    <text evidence="5">Belongs to the protease inhibitor I48 family.</text>
</comment>
<comment type="function">
    <text evidence="4">Binds and inhibits cysteine proteinases. Inhibits most strongly papain and cathepsin L, more weakly bromelain and cathepsin B while it is completely ineffective against cathepsin H.</text>
</comment>
<dbReference type="InterPro" id="IPR019508">
    <property type="entry name" value="Prot_inh_I48_clitocypin"/>
</dbReference>
<proteinExistence type="inferred from homology"/>
<keyword evidence="2" id="KW-0646">Protease inhibitor</keyword>
<dbReference type="InParanoid" id="A0A067MBR2"/>
<dbReference type="Gene3D" id="2.80.10.50">
    <property type="match status" value="1"/>
</dbReference>
<accession>A0A067MBR2</accession>
<sequence length="153" mass="16961">MSLSVGVYQIKHVPNALISVGNVFATAVEVGQPIRAFTNEHRDARQIWHVIPDQSGRVTIQSVVLRGSSTTGFSYHQVGGRQPVFLDRPQEFVLTQVAQHEYTICIPGHPANGADICVGIQPGGDSKLILDIIHPNTPPHRRPLWQFQRLDRS</sequence>
<dbReference type="EMBL" id="KL198052">
    <property type="protein sequence ID" value="KDQ12135.1"/>
    <property type="molecule type" value="Genomic_DNA"/>
</dbReference>
<dbReference type="Proteomes" id="UP000027195">
    <property type="component" value="Unassembled WGS sequence"/>
</dbReference>
<organism evidence="6 7">
    <name type="scientific">Botryobasidium botryosum (strain FD-172 SS1)</name>
    <dbReference type="NCBI Taxonomy" id="930990"/>
    <lineage>
        <taxon>Eukaryota</taxon>
        <taxon>Fungi</taxon>
        <taxon>Dikarya</taxon>
        <taxon>Basidiomycota</taxon>
        <taxon>Agaricomycotina</taxon>
        <taxon>Agaricomycetes</taxon>
        <taxon>Cantharellales</taxon>
        <taxon>Botryobasidiaceae</taxon>
        <taxon>Botryobasidium</taxon>
    </lineage>
</organism>
<evidence type="ECO:0000256" key="4">
    <source>
        <dbReference type="ARBA" id="ARBA00024855"/>
    </source>
</evidence>
<dbReference type="AlphaFoldDB" id="A0A067MBR2"/>
<evidence type="ECO:0000256" key="1">
    <source>
        <dbReference type="ARBA" id="ARBA00011738"/>
    </source>
</evidence>
<name>A0A067MBR2_BOTB1</name>
<dbReference type="Pfam" id="PF10467">
    <property type="entry name" value="Inhibitor_I48"/>
    <property type="match status" value="1"/>
</dbReference>
<evidence type="ECO:0000313" key="6">
    <source>
        <dbReference type="EMBL" id="KDQ12135.1"/>
    </source>
</evidence>
<protein>
    <recommendedName>
        <fullName evidence="8">Ricin B lectin domain-containing protein</fullName>
    </recommendedName>
</protein>
<dbReference type="HOGENOM" id="CLU_1579391_0_0_1"/>
<evidence type="ECO:0000256" key="5">
    <source>
        <dbReference type="ARBA" id="ARBA00025775"/>
    </source>
</evidence>
<keyword evidence="7" id="KW-1185">Reference proteome</keyword>